<keyword evidence="3" id="KW-0808">Transferase</keyword>
<keyword evidence="7" id="KW-0472">Membrane</keyword>
<dbReference type="Gene3D" id="3.40.50.2000">
    <property type="entry name" value="Glycogen Phosphorylase B"/>
    <property type="match status" value="1"/>
</dbReference>
<feature type="region of interest" description="Disordered" evidence="6">
    <location>
        <begin position="39"/>
        <end position="78"/>
    </location>
</feature>
<evidence type="ECO:0000256" key="2">
    <source>
        <dbReference type="ARBA" id="ARBA00010271"/>
    </source>
</evidence>
<keyword evidence="7" id="KW-1133">Transmembrane helix</keyword>
<feature type="compositionally biased region" description="Polar residues" evidence="6">
    <location>
        <begin position="62"/>
        <end position="78"/>
    </location>
</feature>
<proteinExistence type="inferred from homology"/>
<comment type="similarity">
    <text evidence="2">Belongs to the glycosyltransferase 47 family.</text>
</comment>
<dbReference type="InterPro" id="IPR004263">
    <property type="entry name" value="Exostosin"/>
</dbReference>
<evidence type="ECO:0000256" key="6">
    <source>
        <dbReference type="SAM" id="MobiDB-lite"/>
    </source>
</evidence>
<evidence type="ECO:0000313" key="10">
    <source>
        <dbReference type="Proteomes" id="UP001168098"/>
    </source>
</evidence>
<dbReference type="GO" id="GO:0000139">
    <property type="term" value="C:Golgi membrane"/>
    <property type="evidence" value="ECO:0007669"/>
    <property type="project" value="UniProtKB-SubCell"/>
</dbReference>
<feature type="transmembrane region" description="Helical" evidence="7">
    <location>
        <begin position="6"/>
        <end position="29"/>
    </location>
</feature>
<comment type="caution">
    <text evidence="9">The sequence shown here is derived from an EMBL/GenBank/DDBJ whole genome shotgun (WGS) entry which is preliminary data.</text>
</comment>
<evidence type="ECO:0000259" key="8">
    <source>
        <dbReference type="Pfam" id="PF03016"/>
    </source>
</evidence>
<evidence type="ECO:0000256" key="1">
    <source>
        <dbReference type="ARBA" id="ARBA00004323"/>
    </source>
</evidence>
<keyword evidence="5" id="KW-0333">Golgi apparatus</keyword>
<reference evidence="9 10" key="1">
    <citation type="journal article" date="2023" name="BMC Biotechnol.">
        <title>Vitis rotundifolia cv Carlos genome sequencing.</title>
        <authorList>
            <person name="Huff M."/>
            <person name="Hulse-Kemp A."/>
            <person name="Scheffler B."/>
            <person name="Youngblood R."/>
            <person name="Simpson S."/>
            <person name="Babiker E."/>
            <person name="Staton M."/>
        </authorList>
    </citation>
    <scope>NUCLEOTIDE SEQUENCE [LARGE SCALE GENOMIC DNA]</scope>
    <source>
        <tissue evidence="9">Leaf</tissue>
    </source>
</reference>
<gene>
    <name evidence="9" type="ORF">PVL29_014404</name>
</gene>
<keyword evidence="7" id="KW-0812">Transmembrane</keyword>
<keyword evidence="10" id="KW-1185">Reference proteome</keyword>
<evidence type="ECO:0000313" key="9">
    <source>
        <dbReference type="EMBL" id="KAJ9688737.1"/>
    </source>
</evidence>
<comment type="subcellular location">
    <subcellularLocation>
        <location evidence="1">Golgi apparatus membrane</location>
        <topology evidence="1">Single-pass type II membrane protein</topology>
    </subcellularLocation>
</comment>
<evidence type="ECO:0000256" key="3">
    <source>
        <dbReference type="ARBA" id="ARBA00022676"/>
    </source>
</evidence>
<keyword evidence="3" id="KW-0328">Glycosyltransferase</keyword>
<dbReference type="AlphaFoldDB" id="A0AA38ZHH8"/>
<feature type="compositionally biased region" description="Polar residues" evidence="6">
    <location>
        <begin position="39"/>
        <end position="52"/>
    </location>
</feature>
<dbReference type="SUPFAM" id="SSF53756">
    <property type="entry name" value="UDP-Glycosyltransferase/glycogen phosphorylase"/>
    <property type="match status" value="1"/>
</dbReference>
<dbReference type="InterPro" id="IPR040911">
    <property type="entry name" value="Exostosin_GT47"/>
</dbReference>
<keyword evidence="4" id="KW-0735">Signal-anchor</keyword>
<dbReference type="PANTHER" id="PTHR11062">
    <property type="entry name" value="EXOSTOSIN HEPARAN SULFATE GLYCOSYLTRANSFERASE -RELATED"/>
    <property type="match status" value="1"/>
</dbReference>
<evidence type="ECO:0000256" key="4">
    <source>
        <dbReference type="ARBA" id="ARBA00022968"/>
    </source>
</evidence>
<organism evidence="9 10">
    <name type="scientific">Vitis rotundifolia</name>
    <name type="common">Muscadine grape</name>
    <dbReference type="NCBI Taxonomy" id="103349"/>
    <lineage>
        <taxon>Eukaryota</taxon>
        <taxon>Viridiplantae</taxon>
        <taxon>Streptophyta</taxon>
        <taxon>Embryophyta</taxon>
        <taxon>Tracheophyta</taxon>
        <taxon>Spermatophyta</taxon>
        <taxon>Magnoliopsida</taxon>
        <taxon>eudicotyledons</taxon>
        <taxon>Gunneridae</taxon>
        <taxon>Pentapetalae</taxon>
        <taxon>rosids</taxon>
        <taxon>Vitales</taxon>
        <taxon>Vitaceae</taxon>
        <taxon>Viteae</taxon>
        <taxon>Vitis</taxon>
    </lineage>
</organism>
<feature type="domain" description="Exostosin GT47" evidence="8">
    <location>
        <begin position="120"/>
        <end position="412"/>
    </location>
</feature>
<dbReference type="EMBL" id="JARBHA010000011">
    <property type="protein sequence ID" value="KAJ9688737.1"/>
    <property type="molecule type" value="Genomic_DNA"/>
</dbReference>
<accession>A0AA38ZHH8</accession>
<dbReference type="Pfam" id="PF03016">
    <property type="entry name" value="Exostosin_GT47"/>
    <property type="match status" value="1"/>
</dbReference>
<evidence type="ECO:0000256" key="5">
    <source>
        <dbReference type="ARBA" id="ARBA00023034"/>
    </source>
</evidence>
<sequence length="466" mass="53471">MATLSSTPYIVFPVLLFLLLLSIFFLSLINQNPDLRFHPSSSSTPNHSQTKHQTPEAPSFLGNVSTHGVPSTSTTTVEKMSPLERIEGGLARARAAIREAVRSSNYTSQKKENFIPRGAVYRNPYAFHQSHIEMEKRFKIWAYKEGDQPLLHGGPKNSIYGIEGQFMDEMESGDSHFMAGHPDEAHVFYIPISVTRFAHYIYSPPVDYSGHMLQRLVTDYIYVVSDKYPYWNRSNGADHFLVSCHDWAPEISIVTPDLYKHFIRVLCNANTSERFQPMRDISLPEVNIPKGKLGPPHLDKPPNQRHILAFFAGRESGYMRTRLFRSWKENDDGVQVYEHLPSNRDYAKSMGDSKFCLCPSGWEVASPRVVEAIAAGCVPVIICDYSVLPFSEVLDWSKFALYITSDKIPEIKILKAVPNERYLRMQKRVKQVQRHFVINRPAQPYDMLHMILHSVWLRRLNVRLRS</sequence>
<dbReference type="GO" id="GO:0016757">
    <property type="term" value="F:glycosyltransferase activity"/>
    <property type="evidence" value="ECO:0007669"/>
    <property type="project" value="UniProtKB-KW"/>
</dbReference>
<evidence type="ECO:0000256" key="7">
    <source>
        <dbReference type="SAM" id="Phobius"/>
    </source>
</evidence>
<dbReference type="Proteomes" id="UP001168098">
    <property type="component" value="Unassembled WGS sequence"/>
</dbReference>
<name>A0AA38ZHH8_VITRO</name>
<protein>
    <recommendedName>
        <fullName evidence="8">Exostosin GT47 domain-containing protein</fullName>
    </recommendedName>
</protein>
<dbReference type="PANTHER" id="PTHR11062:SF267">
    <property type="entry name" value="EXOSTOSIN FAMILY PROTEIN"/>
    <property type="match status" value="1"/>
</dbReference>